<protein>
    <recommendedName>
        <fullName evidence="4">Baseplate assembly protein</fullName>
    </recommendedName>
</protein>
<organism evidence="2 3">
    <name type="scientific">Moorena producens PAL-8-15-08-1</name>
    <dbReference type="NCBI Taxonomy" id="1458985"/>
    <lineage>
        <taxon>Bacteria</taxon>
        <taxon>Bacillati</taxon>
        <taxon>Cyanobacteriota</taxon>
        <taxon>Cyanophyceae</taxon>
        <taxon>Coleofasciculales</taxon>
        <taxon>Coleofasciculaceae</taxon>
        <taxon>Moorena</taxon>
    </lineage>
</organism>
<accession>A0A1D8TTT2</accession>
<dbReference type="RefSeq" id="WP_070393327.1">
    <property type="nucleotide sequence ID" value="NZ_CP017599.1"/>
</dbReference>
<dbReference type="STRING" id="1458985.BJP34_16760"/>
<dbReference type="OrthoDB" id="9796131at2"/>
<reference evidence="3" key="1">
    <citation type="submission" date="2016-10" db="EMBL/GenBank/DDBJ databases">
        <title>Comparative genomics uncovers the prolific and rare metabolic potential of the cyanobacterial genus Moorea.</title>
        <authorList>
            <person name="Leao T."/>
            <person name="Castelao G."/>
            <person name="Korobeynikov A."/>
            <person name="Monroe E.A."/>
            <person name="Podell S."/>
            <person name="Glukhov E."/>
            <person name="Allen E."/>
            <person name="Gerwick W.H."/>
            <person name="Gerwick L."/>
        </authorList>
    </citation>
    <scope>NUCLEOTIDE SEQUENCE [LARGE SCALE GENOMIC DNA]</scope>
    <source>
        <strain evidence="3">PAL-8-15-08-1</strain>
    </source>
</reference>
<dbReference type="KEGG" id="mpro:BJP34_16760"/>
<feature type="region of interest" description="Disordered" evidence="1">
    <location>
        <begin position="439"/>
        <end position="459"/>
    </location>
</feature>
<dbReference type="AlphaFoldDB" id="A0A1D8TTT2"/>
<dbReference type="Proteomes" id="UP000177870">
    <property type="component" value="Chromosome"/>
</dbReference>
<evidence type="ECO:0008006" key="4">
    <source>
        <dbReference type="Google" id="ProtNLM"/>
    </source>
</evidence>
<evidence type="ECO:0000256" key="1">
    <source>
        <dbReference type="SAM" id="MobiDB-lite"/>
    </source>
</evidence>
<evidence type="ECO:0000313" key="2">
    <source>
        <dbReference type="EMBL" id="AOX00876.1"/>
    </source>
</evidence>
<proteinExistence type="predicted"/>
<dbReference type="EMBL" id="CP017599">
    <property type="protein sequence ID" value="AOX00876.1"/>
    <property type="molecule type" value="Genomic_DNA"/>
</dbReference>
<gene>
    <name evidence="2" type="ORF">BJP34_16760</name>
</gene>
<sequence>MDSEFRHQRRMAVSAHPIQIGLDYIQVEWLEDTQDEWNLLVYFIPAAPGLEGKQVAPETVTSGNIQITKGGVVSSDLQLLEQTIEGNLLTLKVEHQLKSDDSEEQSNSYQLKLINIPNLDPFFEELSFGFRIPEQISTKIDPQQPLLGELKTQESIEITYLAKDYSSFRQLILDRLSVVMPKWRERNPADIGIVLTEILAYTADSASYYQDAVATEAYLSKARQRISIRRHCRLVDYVLHEGCNARVWVYLELQSGMEPVMLHQDSMVVTGASTLQPVLKSDSRDAQEVLKKKGAKVFQTLHDLELRSEHNEIEFYAWGASEFYLNKGTTKATLVGHLKHLQKGDLLLLEEVKNPQTGEDGDPEHRQVVRLTMVNSQVEDVIGGRFKDPPDNTAVPLTEIEWALPDALKFSLCVAKPSCPKTTDPLSLARGNIVLADHGKSQEDNNMPNVQASGDYRPQLSKSDLTYSEVYKHEQAKEQPAAELLQQNPQNAVPVLCLQSSASNSGDWETWYPQPDLLNSNQFASDFVVEMESDRTAYLRFGDGNLGKAPLAGSTMKASYRSGNGTAGNVGREAIAYLITHDSNYYVELVGKIAKIYNPLAAEGGIDPEPIPDARLNAPQAFRIRQNCVTEADYVEVMQRYPEVQKAAAQLRWTGSWYTMFIAVDRYEGKPIDDAFKQELRDYIMPFRLMGHDLEIVEPTFVPLDIVLQVTLKDGYFQNSIRRALEETFGNKDYKSGRRGFFHPDNFTFGQPVFLSRIIKKTMDIDGVYRAEVSRFQVWGRTPQDELNRGVIATDTLSIVRVDNNPYTPEYGLIEFELEGGI</sequence>
<evidence type="ECO:0000313" key="3">
    <source>
        <dbReference type="Proteomes" id="UP000177870"/>
    </source>
</evidence>
<name>A0A1D8TTT2_9CYAN</name>